<comment type="similarity">
    <text evidence="7 22">Belongs to the tetraspanin (TM4SF) family.</text>
</comment>
<evidence type="ECO:0000256" key="14">
    <source>
        <dbReference type="ARBA" id="ARBA00022989"/>
    </source>
</evidence>
<keyword evidence="10" id="KW-0964">Secreted</keyword>
<keyword evidence="12" id="KW-0967">Endosome</keyword>
<dbReference type="SUPFAM" id="SSF48652">
    <property type="entry name" value="Tetraspanin"/>
    <property type="match status" value="1"/>
</dbReference>
<evidence type="ECO:0000256" key="15">
    <source>
        <dbReference type="ARBA" id="ARBA00023136"/>
    </source>
</evidence>
<evidence type="ECO:0000256" key="18">
    <source>
        <dbReference type="ARBA" id="ARBA00023228"/>
    </source>
</evidence>
<sequence>MPSLLELDLTPTYFDPVYIWSDVAVPCTLSCLLQLAGGCVLGVGIWTLASKHWHISLLSTVTYSVAAGVLVFAGCLALIGAVTGCLSVWRENRCLLLVYTFLLLLIFLLEAMVGILSYVYQEQVYKELELNLNTTFSKSYSVDADKTTAIDQMQTQFKCCGAIRFEDWEYSQWYKNLKTSSNNKVPDTCCKSVAPGCGRRDHPSNIHYSGCIYRLSEEIEDHLTILGAVGLGICVLQIFGMVFSCCLYIKLKDNKLILHKQKIH</sequence>
<dbReference type="PANTHER" id="PTHR19282:SF544">
    <property type="entry name" value="TETRASPANIN"/>
    <property type="match status" value="1"/>
</dbReference>
<keyword evidence="19" id="KW-0449">Lipoprotein</keyword>
<evidence type="ECO:0000256" key="13">
    <source>
        <dbReference type="ARBA" id="ARBA00022927"/>
    </source>
</evidence>
<evidence type="ECO:0000256" key="17">
    <source>
        <dbReference type="ARBA" id="ARBA00023180"/>
    </source>
</evidence>
<organism evidence="23">
    <name type="scientific">Timema monikensis</name>
    <dbReference type="NCBI Taxonomy" id="170555"/>
    <lineage>
        <taxon>Eukaryota</taxon>
        <taxon>Metazoa</taxon>
        <taxon>Ecdysozoa</taxon>
        <taxon>Arthropoda</taxon>
        <taxon>Hexapoda</taxon>
        <taxon>Insecta</taxon>
        <taxon>Pterygota</taxon>
        <taxon>Neoptera</taxon>
        <taxon>Polyneoptera</taxon>
        <taxon>Phasmatodea</taxon>
        <taxon>Timematodea</taxon>
        <taxon>Timematoidea</taxon>
        <taxon>Timematidae</taxon>
        <taxon>Timema</taxon>
    </lineage>
</organism>
<evidence type="ECO:0000256" key="7">
    <source>
        <dbReference type="ARBA" id="ARBA00006840"/>
    </source>
</evidence>
<dbReference type="Gene3D" id="1.10.1450.10">
    <property type="entry name" value="Tetraspanin"/>
    <property type="match status" value="1"/>
</dbReference>
<reference evidence="23" key="1">
    <citation type="submission" date="2020-11" db="EMBL/GenBank/DDBJ databases">
        <authorList>
            <person name="Tran Van P."/>
        </authorList>
    </citation>
    <scope>NUCLEOTIDE SEQUENCE</scope>
</reference>
<dbReference type="GO" id="GO:0015031">
    <property type="term" value="P:protein transport"/>
    <property type="evidence" value="ECO:0007669"/>
    <property type="project" value="UniProtKB-KW"/>
</dbReference>
<evidence type="ECO:0000256" key="20">
    <source>
        <dbReference type="ARBA" id="ARBA00043922"/>
    </source>
</evidence>
<dbReference type="EMBL" id="OB792819">
    <property type="protein sequence ID" value="CAD7424647.1"/>
    <property type="molecule type" value="Genomic_DNA"/>
</dbReference>
<keyword evidence="11 22" id="KW-0812">Transmembrane</keyword>
<gene>
    <name evidence="23" type="ORF">TMSB3V08_LOCUS1584</name>
</gene>
<dbReference type="GO" id="GO:0005576">
    <property type="term" value="C:extracellular region"/>
    <property type="evidence" value="ECO:0007669"/>
    <property type="project" value="UniProtKB-SubCell"/>
</dbReference>
<accession>A0A7R9E1N9</accession>
<keyword evidence="13" id="KW-0653">Protein transport</keyword>
<dbReference type="AlphaFoldDB" id="A0A7R9E1N9"/>
<name>A0A7R9E1N9_9NEOP</name>
<dbReference type="PRINTS" id="PR00259">
    <property type="entry name" value="TMFOUR"/>
</dbReference>
<comment type="function">
    <text evidence="20">Functions as a cell surface receptor for TIMP1 and plays a role in the activation of cellular signaling cascades. Plays a role in the activation of ITGB1 and integrin signaling, leading to the activation of AKT, FAK/PTK2 and MAP kinases. Promotes cell survival, reorganization of the actin cytoskeleton, cell adhesion, spreading and migration, via its role in the activation of AKT and FAK/PTK2. Plays a role in VEGFA signaling via its role in regulating the internalization of KDR/VEGFR2. Plays a role in intracellular vesicular transport processes, and is required for normal trafficking of the PMEL luminal domain that is essential for the development and maturation of melanocytes. Plays a role in the adhesion of leukocytes onto endothelial cells via its role in the regulation of SELP trafficking. May play a role in mast cell degranulation in response to Ms4a2/FceRI stimulation, but not in mast cell degranulation in response to other stimuli.</text>
</comment>
<keyword evidence="8" id="KW-0813">Transport</keyword>
<keyword evidence="18" id="KW-0458">Lysosome</keyword>
<evidence type="ECO:0000256" key="8">
    <source>
        <dbReference type="ARBA" id="ARBA00022448"/>
    </source>
</evidence>
<dbReference type="InterPro" id="IPR008952">
    <property type="entry name" value="Tetraspanin_EC2_sf"/>
</dbReference>
<evidence type="ECO:0000256" key="4">
    <source>
        <dbReference type="ARBA" id="ARBA00004613"/>
    </source>
</evidence>
<evidence type="ECO:0000256" key="2">
    <source>
        <dbReference type="ARBA" id="ARBA00004223"/>
    </source>
</evidence>
<keyword evidence="16" id="KW-0564">Palmitate</keyword>
<dbReference type="GO" id="GO:0005886">
    <property type="term" value="C:plasma membrane"/>
    <property type="evidence" value="ECO:0007669"/>
    <property type="project" value="UniProtKB-SubCell"/>
</dbReference>
<feature type="transmembrane region" description="Helical" evidence="22">
    <location>
        <begin position="96"/>
        <end position="120"/>
    </location>
</feature>
<evidence type="ECO:0000256" key="16">
    <source>
        <dbReference type="ARBA" id="ARBA00023139"/>
    </source>
</evidence>
<keyword evidence="9" id="KW-1003">Cell membrane</keyword>
<keyword evidence="17" id="KW-0325">Glycoprotein</keyword>
<evidence type="ECO:0000256" key="9">
    <source>
        <dbReference type="ARBA" id="ARBA00022475"/>
    </source>
</evidence>
<dbReference type="GO" id="GO:0031902">
    <property type="term" value="C:late endosome membrane"/>
    <property type="evidence" value="ECO:0007669"/>
    <property type="project" value="UniProtKB-SubCell"/>
</dbReference>
<dbReference type="PIRSF" id="PIRSF002419">
    <property type="entry name" value="Tetraspanin"/>
    <property type="match status" value="1"/>
</dbReference>
<dbReference type="Pfam" id="PF00335">
    <property type="entry name" value="Tetraspanin"/>
    <property type="match status" value="1"/>
</dbReference>
<comment type="subcellular location">
    <subcellularLocation>
        <location evidence="5">Cell membrane</location>
        <topology evidence="5">Multi-pass membrane protein</topology>
    </subcellularLocation>
    <subcellularLocation>
        <location evidence="3">Cell surface</location>
    </subcellularLocation>
    <subcellularLocation>
        <location evidence="1">Late endosome membrane</location>
        <topology evidence="1">Multi-pass membrane protein</topology>
    </subcellularLocation>
    <subcellularLocation>
        <location evidence="6">Lysosome membrane</location>
    </subcellularLocation>
    <subcellularLocation>
        <location evidence="2">Melanosome</location>
    </subcellularLocation>
    <subcellularLocation>
        <location evidence="22">Membrane</location>
        <topology evidence="22">Multi-pass membrane protein</topology>
    </subcellularLocation>
    <subcellularLocation>
        <location evidence="4">Secreted</location>
    </subcellularLocation>
</comment>
<evidence type="ECO:0000256" key="12">
    <source>
        <dbReference type="ARBA" id="ARBA00022753"/>
    </source>
</evidence>
<dbReference type="CDD" id="cd03155">
    <property type="entry name" value="CD151_like_LEL"/>
    <property type="match status" value="1"/>
</dbReference>
<dbReference type="GO" id="GO:0030154">
    <property type="term" value="P:cell differentiation"/>
    <property type="evidence" value="ECO:0007669"/>
    <property type="project" value="UniProtKB-ARBA"/>
</dbReference>
<evidence type="ECO:0000256" key="19">
    <source>
        <dbReference type="ARBA" id="ARBA00023288"/>
    </source>
</evidence>
<evidence type="ECO:0000256" key="11">
    <source>
        <dbReference type="ARBA" id="ARBA00022692"/>
    </source>
</evidence>
<evidence type="ECO:0000256" key="3">
    <source>
        <dbReference type="ARBA" id="ARBA00004241"/>
    </source>
</evidence>
<evidence type="ECO:0000256" key="5">
    <source>
        <dbReference type="ARBA" id="ARBA00004651"/>
    </source>
</evidence>
<evidence type="ECO:0000256" key="1">
    <source>
        <dbReference type="ARBA" id="ARBA00004107"/>
    </source>
</evidence>
<keyword evidence="15 22" id="KW-0472">Membrane</keyword>
<evidence type="ECO:0000256" key="21">
    <source>
        <dbReference type="ARBA" id="ARBA00046382"/>
    </source>
</evidence>
<feature type="transmembrane region" description="Helical" evidence="22">
    <location>
        <begin position="61"/>
        <end position="89"/>
    </location>
</feature>
<keyword evidence="14 22" id="KW-1133">Transmembrane helix</keyword>
<evidence type="ECO:0000256" key="10">
    <source>
        <dbReference type="ARBA" id="ARBA00022525"/>
    </source>
</evidence>
<feature type="transmembrane region" description="Helical" evidence="22">
    <location>
        <begin position="223"/>
        <end position="249"/>
    </location>
</feature>
<dbReference type="InterPro" id="IPR018499">
    <property type="entry name" value="Tetraspanin/Peripherin"/>
</dbReference>
<dbReference type="GO" id="GO:0009986">
    <property type="term" value="C:cell surface"/>
    <property type="evidence" value="ECO:0007669"/>
    <property type="project" value="UniProtKB-SubCell"/>
</dbReference>
<dbReference type="FunFam" id="1.10.1450.10:FF:000019">
    <property type="entry name" value="Tetraspanin"/>
    <property type="match status" value="1"/>
</dbReference>
<dbReference type="PANTHER" id="PTHR19282">
    <property type="entry name" value="TETRASPANIN"/>
    <property type="match status" value="1"/>
</dbReference>
<protein>
    <recommendedName>
        <fullName evidence="22">Tetraspanin</fullName>
    </recommendedName>
</protein>
<dbReference type="GO" id="GO:0005765">
    <property type="term" value="C:lysosomal membrane"/>
    <property type="evidence" value="ECO:0007669"/>
    <property type="project" value="UniProtKB-SubCell"/>
</dbReference>
<feature type="transmembrane region" description="Helical" evidence="22">
    <location>
        <begin position="23"/>
        <end position="49"/>
    </location>
</feature>
<dbReference type="InterPro" id="IPR000301">
    <property type="entry name" value="Tetraspanin_animals"/>
</dbReference>
<comment type="subunit">
    <text evidence="21">Interacts with TIMP1 and ITGB1 and recruits TIMP1 to ITGB1. Interacts with CD9. Identified in a complex with CD9 and ITGB3. Interacts with PMEL. Interacts with KDR/VEGFR2; identified in a complex with ITGB1 and KDR/VEGFR2 and is required to recruit KDR to ITGB1 complexes. Interacts with SYT7.</text>
</comment>
<evidence type="ECO:0000256" key="22">
    <source>
        <dbReference type="RuleBase" id="RU361218"/>
    </source>
</evidence>
<proteinExistence type="inferred from homology"/>
<evidence type="ECO:0000256" key="6">
    <source>
        <dbReference type="ARBA" id="ARBA00004656"/>
    </source>
</evidence>
<evidence type="ECO:0000313" key="23">
    <source>
        <dbReference type="EMBL" id="CAD7424647.1"/>
    </source>
</evidence>